<gene>
    <name evidence="2" type="ORF">JG687_00016930</name>
</gene>
<feature type="region of interest" description="Disordered" evidence="1">
    <location>
        <begin position="41"/>
        <end position="72"/>
    </location>
</feature>
<comment type="caution">
    <text evidence="2">The sequence shown here is derived from an EMBL/GenBank/DDBJ whole genome shotgun (WGS) entry which is preliminary data.</text>
</comment>
<dbReference type="OrthoDB" id="10553813at2759"/>
<protein>
    <submittedName>
        <fullName evidence="2">Uncharacterized protein</fullName>
    </submittedName>
</protein>
<name>A0A8T1TUK9_9STRA</name>
<evidence type="ECO:0000256" key="1">
    <source>
        <dbReference type="SAM" id="MobiDB-lite"/>
    </source>
</evidence>
<dbReference type="EMBL" id="JAENGZ010001824">
    <property type="protein sequence ID" value="KAG6946076.1"/>
    <property type="molecule type" value="Genomic_DNA"/>
</dbReference>
<dbReference type="AlphaFoldDB" id="A0A8T1TUK9"/>
<accession>A0A8T1TUK9</accession>
<organism evidence="2 3">
    <name type="scientific">Phytophthora cactorum</name>
    <dbReference type="NCBI Taxonomy" id="29920"/>
    <lineage>
        <taxon>Eukaryota</taxon>
        <taxon>Sar</taxon>
        <taxon>Stramenopiles</taxon>
        <taxon>Oomycota</taxon>
        <taxon>Peronosporomycetes</taxon>
        <taxon>Peronosporales</taxon>
        <taxon>Peronosporaceae</taxon>
        <taxon>Phytophthora</taxon>
    </lineage>
</organism>
<feature type="compositionally biased region" description="Low complexity" evidence="1">
    <location>
        <begin position="41"/>
        <end position="56"/>
    </location>
</feature>
<dbReference type="Proteomes" id="UP000688947">
    <property type="component" value="Unassembled WGS sequence"/>
</dbReference>
<evidence type="ECO:0000313" key="3">
    <source>
        <dbReference type="Proteomes" id="UP000688947"/>
    </source>
</evidence>
<proteinExistence type="predicted"/>
<reference evidence="2" key="1">
    <citation type="submission" date="2021-01" db="EMBL/GenBank/DDBJ databases">
        <title>Phytophthora aleatoria, a newly-described species from Pinus radiata is distinct from Phytophthora cactorum isolates based on comparative genomics.</title>
        <authorList>
            <person name="Mcdougal R."/>
            <person name="Panda P."/>
            <person name="Williams N."/>
            <person name="Studholme D.J."/>
        </authorList>
    </citation>
    <scope>NUCLEOTIDE SEQUENCE</scope>
    <source>
        <strain evidence="2">NZFS 3830</strain>
    </source>
</reference>
<sequence>MKGEGKGKFKAKGGRERKVVPTENCLLMCVPIDACNAEQSQAVATPASAAPSASPPCGMQLPSTPGGGPSGIRRAIVGRTDGLCIQGRCQRWARRRCSRARRASDAW</sequence>
<evidence type="ECO:0000313" key="2">
    <source>
        <dbReference type="EMBL" id="KAG6946076.1"/>
    </source>
</evidence>